<keyword evidence="3" id="KW-1185">Reference proteome</keyword>
<name>A0A9D4VFU4_PEA</name>
<protein>
    <submittedName>
        <fullName evidence="2">Uncharacterized protein</fullName>
    </submittedName>
</protein>
<proteinExistence type="predicted"/>
<evidence type="ECO:0000313" key="2">
    <source>
        <dbReference type="EMBL" id="KAI5382766.1"/>
    </source>
</evidence>
<dbReference type="Proteomes" id="UP001058974">
    <property type="component" value="Chromosome 7"/>
</dbReference>
<dbReference type="Gramene" id="Psat07G0025100-T1">
    <property type="protein sequence ID" value="KAI5382766.1"/>
    <property type="gene ID" value="KIW84_070251"/>
</dbReference>
<dbReference type="PANTHER" id="PTHR32108:SF9">
    <property type="entry name" value="REVERSE TRANSCRIPTASE RNASE H-LIKE DOMAIN-CONTAINING PROTEIN"/>
    <property type="match status" value="1"/>
</dbReference>
<evidence type="ECO:0000256" key="1">
    <source>
        <dbReference type="SAM" id="MobiDB-lite"/>
    </source>
</evidence>
<sequence length="127" mass="14338">MEETKSIDNADMVLGIFLDSMTTDCTNQVVIDKQVEDNLKKDNKQKKQINKGNNDRKRRRPRNDPIPLSYAYLLPILVNAGAIVPKRIQPAGFPYHPKHDPNATCGYHTGHVGNSIENCNHFKAIVQ</sequence>
<dbReference type="AlphaFoldDB" id="A0A9D4VFU4"/>
<dbReference type="PANTHER" id="PTHR32108">
    <property type="entry name" value="DNA-DIRECTED RNA POLYMERASE SUBUNIT ALPHA"/>
    <property type="match status" value="1"/>
</dbReference>
<gene>
    <name evidence="2" type="ORF">KIW84_070251</name>
</gene>
<accession>A0A9D4VFU4</accession>
<evidence type="ECO:0000313" key="3">
    <source>
        <dbReference type="Proteomes" id="UP001058974"/>
    </source>
</evidence>
<comment type="caution">
    <text evidence="2">The sequence shown here is derived from an EMBL/GenBank/DDBJ whole genome shotgun (WGS) entry which is preliminary data.</text>
</comment>
<reference evidence="2 3" key="1">
    <citation type="journal article" date="2022" name="Nat. Genet.">
        <title>Improved pea reference genome and pan-genome highlight genomic features and evolutionary characteristics.</title>
        <authorList>
            <person name="Yang T."/>
            <person name="Liu R."/>
            <person name="Luo Y."/>
            <person name="Hu S."/>
            <person name="Wang D."/>
            <person name="Wang C."/>
            <person name="Pandey M.K."/>
            <person name="Ge S."/>
            <person name="Xu Q."/>
            <person name="Li N."/>
            <person name="Li G."/>
            <person name="Huang Y."/>
            <person name="Saxena R.K."/>
            <person name="Ji Y."/>
            <person name="Li M."/>
            <person name="Yan X."/>
            <person name="He Y."/>
            <person name="Liu Y."/>
            <person name="Wang X."/>
            <person name="Xiang C."/>
            <person name="Varshney R.K."/>
            <person name="Ding H."/>
            <person name="Gao S."/>
            <person name="Zong X."/>
        </authorList>
    </citation>
    <scope>NUCLEOTIDE SEQUENCE [LARGE SCALE GENOMIC DNA]</scope>
    <source>
        <strain evidence="2 3">cv. Zhongwan 6</strain>
    </source>
</reference>
<feature type="region of interest" description="Disordered" evidence="1">
    <location>
        <begin position="39"/>
        <end position="64"/>
    </location>
</feature>
<organism evidence="2 3">
    <name type="scientific">Pisum sativum</name>
    <name type="common">Garden pea</name>
    <name type="synonym">Lathyrus oleraceus</name>
    <dbReference type="NCBI Taxonomy" id="3888"/>
    <lineage>
        <taxon>Eukaryota</taxon>
        <taxon>Viridiplantae</taxon>
        <taxon>Streptophyta</taxon>
        <taxon>Embryophyta</taxon>
        <taxon>Tracheophyta</taxon>
        <taxon>Spermatophyta</taxon>
        <taxon>Magnoliopsida</taxon>
        <taxon>eudicotyledons</taxon>
        <taxon>Gunneridae</taxon>
        <taxon>Pentapetalae</taxon>
        <taxon>rosids</taxon>
        <taxon>fabids</taxon>
        <taxon>Fabales</taxon>
        <taxon>Fabaceae</taxon>
        <taxon>Papilionoideae</taxon>
        <taxon>50 kb inversion clade</taxon>
        <taxon>NPAAA clade</taxon>
        <taxon>Hologalegina</taxon>
        <taxon>IRL clade</taxon>
        <taxon>Fabeae</taxon>
        <taxon>Lathyrus</taxon>
    </lineage>
</organism>
<dbReference type="EMBL" id="JAMSHJ010000007">
    <property type="protein sequence ID" value="KAI5382766.1"/>
    <property type="molecule type" value="Genomic_DNA"/>
</dbReference>